<dbReference type="EMBL" id="FXTH01000001">
    <property type="protein sequence ID" value="SMO33991.1"/>
    <property type="molecule type" value="Genomic_DNA"/>
</dbReference>
<proteinExistence type="predicted"/>
<dbReference type="AlphaFoldDB" id="A0A521AGQ2"/>
<name>A0A521AGQ2_9BACT</name>
<dbReference type="RefSeq" id="WP_142712585.1">
    <property type="nucleotide sequence ID" value="NZ_FXTH01000001.1"/>
</dbReference>
<keyword evidence="1" id="KW-0472">Membrane</keyword>
<dbReference type="Proteomes" id="UP000317593">
    <property type="component" value="Unassembled WGS sequence"/>
</dbReference>
<evidence type="ECO:0000256" key="1">
    <source>
        <dbReference type="SAM" id="Phobius"/>
    </source>
</evidence>
<reference evidence="2 3" key="1">
    <citation type="submission" date="2017-05" db="EMBL/GenBank/DDBJ databases">
        <authorList>
            <person name="Varghese N."/>
            <person name="Submissions S."/>
        </authorList>
    </citation>
    <scope>NUCLEOTIDE SEQUENCE [LARGE SCALE GENOMIC DNA]</scope>
    <source>
        <strain evidence="2 3">DSM 21194</strain>
    </source>
</reference>
<sequence>MNVEQRNRLISFVLAIIIIALGYYLYRSIVDPYQEVIDREQMTERVRYQMQNVRDALIMYERRTDSFPPTEGGLDTLVQFIKTDSLMVQQADSLFKPMDPSKKFIADSLIYSPRPPHSKFNYTLNDTLRPRIYLLEDPDTEDRIGSLENTTELNQASWN</sequence>
<evidence type="ECO:0000313" key="2">
    <source>
        <dbReference type="EMBL" id="SMO33991.1"/>
    </source>
</evidence>
<keyword evidence="1" id="KW-1133">Transmembrane helix</keyword>
<dbReference type="OrthoDB" id="1524109at2"/>
<evidence type="ECO:0000313" key="3">
    <source>
        <dbReference type="Proteomes" id="UP000317593"/>
    </source>
</evidence>
<organism evidence="2 3">
    <name type="scientific">Fodinibius sediminis</name>
    <dbReference type="NCBI Taxonomy" id="1214077"/>
    <lineage>
        <taxon>Bacteria</taxon>
        <taxon>Pseudomonadati</taxon>
        <taxon>Balneolota</taxon>
        <taxon>Balneolia</taxon>
        <taxon>Balneolales</taxon>
        <taxon>Balneolaceae</taxon>
        <taxon>Fodinibius</taxon>
    </lineage>
</organism>
<keyword evidence="3" id="KW-1185">Reference proteome</keyword>
<accession>A0A521AGQ2</accession>
<protein>
    <recommendedName>
        <fullName evidence="4">General secretion pathway protein G</fullName>
    </recommendedName>
</protein>
<gene>
    <name evidence="2" type="ORF">SAMN06265218_101104</name>
</gene>
<keyword evidence="1" id="KW-0812">Transmembrane</keyword>
<evidence type="ECO:0008006" key="4">
    <source>
        <dbReference type="Google" id="ProtNLM"/>
    </source>
</evidence>
<feature type="transmembrane region" description="Helical" evidence="1">
    <location>
        <begin position="9"/>
        <end position="26"/>
    </location>
</feature>